<dbReference type="InterPro" id="IPR023016">
    <property type="entry name" value="HisA/PriA"/>
</dbReference>
<reference evidence="15" key="1">
    <citation type="submission" date="2020-10" db="EMBL/GenBank/DDBJ databases">
        <authorList>
            <person name="Gilroy R."/>
        </authorList>
    </citation>
    <scope>NUCLEOTIDE SEQUENCE</scope>
    <source>
        <strain evidence="15">ChiSxjej1B13-7958</strain>
    </source>
</reference>
<comment type="caution">
    <text evidence="15">The sequence shown here is derived from an EMBL/GenBank/DDBJ whole genome shotgun (WGS) entry which is preliminary data.</text>
</comment>
<proteinExistence type="inferred from homology"/>
<keyword evidence="7 12" id="KW-0963">Cytoplasm</keyword>
<evidence type="ECO:0000256" key="11">
    <source>
        <dbReference type="ARBA" id="ARBA00030547"/>
    </source>
</evidence>
<dbReference type="CDD" id="cd04732">
    <property type="entry name" value="HisA"/>
    <property type="match status" value="1"/>
</dbReference>
<evidence type="ECO:0000256" key="12">
    <source>
        <dbReference type="HAMAP-Rule" id="MF_01014"/>
    </source>
</evidence>
<dbReference type="SUPFAM" id="SSF51366">
    <property type="entry name" value="Ribulose-phoshate binding barrel"/>
    <property type="match status" value="1"/>
</dbReference>
<dbReference type="PANTHER" id="PTHR43090:SF2">
    <property type="entry name" value="1-(5-PHOSPHORIBOSYL)-5-[(5-PHOSPHORIBOSYLAMINO)METHYLIDENEAMINO] IMIDAZOLE-4-CARBOXAMIDE ISOMERASE"/>
    <property type="match status" value="1"/>
</dbReference>
<evidence type="ECO:0000256" key="2">
    <source>
        <dbReference type="ARBA" id="ARBA00004496"/>
    </source>
</evidence>
<keyword evidence="10 12" id="KW-0413">Isomerase</keyword>
<dbReference type="FunFam" id="3.20.20.70:FF:000009">
    <property type="entry name" value="1-(5-phosphoribosyl)-5-[(5-phosphoribosylamino)methylideneamino] imidazole-4-carboxamide isomerase"/>
    <property type="match status" value="1"/>
</dbReference>
<dbReference type="NCBIfam" id="TIGR00007">
    <property type="entry name" value="1-(5-phosphoribosyl)-5-[(5-phosphoribosylamino)methylideneamino]imidazole-4-carboxamide isomerase"/>
    <property type="match status" value="1"/>
</dbReference>
<evidence type="ECO:0000256" key="3">
    <source>
        <dbReference type="ARBA" id="ARBA00005133"/>
    </source>
</evidence>
<dbReference type="AlphaFoldDB" id="A0A9D1DE54"/>
<dbReference type="PANTHER" id="PTHR43090">
    <property type="entry name" value="1-(5-PHOSPHORIBOSYL)-5-[(5-PHOSPHORIBOSYLAMINO)METHYLIDENEAMINO] IMIDAZOLE-4-CARBOXAMIDE ISOMERASE"/>
    <property type="match status" value="1"/>
</dbReference>
<dbReference type="HAMAP" id="MF_01014">
    <property type="entry name" value="HisA"/>
    <property type="match status" value="1"/>
</dbReference>
<dbReference type="GO" id="GO:0000105">
    <property type="term" value="P:L-histidine biosynthetic process"/>
    <property type="evidence" value="ECO:0007669"/>
    <property type="project" value="UniProtKB-UniRule"/>
</dbReference>
<evidence type="ECO:0000256" key="8">
    <source>
        <dbReference type="ARBA" id="ARBA00022605"/>
    </source>
</evidence>
<dbReference type="InterPro" id="IPR044524">
    <property type="entry name" value="Isoase_HisA-like"/>
</dbReference>
<dbReference type="InterPro" id="IPR006062">
    <property type="entry name" value="His_biosynth"/>
</dbReference>
<feature type="active site" description="Proton acceptor" evidence="12">
    <location>
        <position position="8"/>
    </location>
</feature>
<sequence>MIVIPAIDIMNGCCVRLVRGDYGTAYKVARDAVNTAQEFEKAGAQWLHIVDLNGAIATEPVNTDLILKIIAGCGLKIEIGGGIRRMETIDFYFDKGVSRVILGSAAINNPKLVEEAVKKYGDKIAVGIDANEGMVAAEGWTETSSINYLELGKRMDAIGVQYIIFTDISRDGTLSGPNFAQLDLLNRAVSCNVIASGGVSSLKDIVTLADLKLYGAICGKAIYSGDLSLRQAIALCRTGKV</sequence>
<dbReference type="InterPro" id="IPR006063">
    <property type="entry name" value="HisA_bact_arch"/>
</dbReference>
<dbReference type="GO" id="GO:0000162">
    <property type="term" value="P:L-tryptophan biosynthetic process"/>
    <property type="evidence" value="ECO:0007669"/>
    <property type="project" value="TreeGrafter"/>
</dbReference>
<dbReference type="GO" id="GO:0005737">
    <property type="term" value="C:cytoplasm"/>
    <property type="evidence" value="ECO:0007669"/>
    <property type="project" value="UniProtKB-SubCell"/>
</dbReference>
<dbReference type="Proteomes" id="UP000824242">
    <property type="component" value="Unassembled WGS sequence"/>
</dbReference>
<keyword evidence="8 12" id="KW-0028">Amino-acid biosynthesis</keyword>
<evidence type="ECO:0000256" key="9">
    <source>
        <dbReference type="ARBA" id="ARBA00023102"/>
    </source>
</evidence>
<dbReference type="InterPro" id="IPR013785">
    <property type="entry name" value="Aldolase_TIM"/>
</dbReference>
<dbReference type="Gene3D" id="3.20.20.70">
    <property type="entry name" value="Aldolase class I"/>
    <property type="match status" value="1"/>
</dbReference>
<gene>
    <name evidence="12 15" type="primary">hisA</name>
    <name evidence="15" type="ORF">IAB89_04175</name>
</gene>
<dbReference type="EC" id="5.3.1.16" evidence="5 12"/>
<accession>A0A9D1DE54</accession>
<name>A0A9D1DE54_9FIRM</name>
<evidence type="ECO:0000256" key="1">
    <source>
        <dbReference type="ARBA" id="ARBA00000901"/>
    </source>
</evidence>
<evidence type="ECO:0000313" key="15">
    <source>
        <dbReference type="EMBL" id="HIR46847.1"/>
    </source>
</evidence>
<evidence type="ECO:0000256" key="10">
    <source>
        <dbReference type="ARBA" id="ARBA00023235"/>
    </source>
</evidence>
<dbReference type="EMBL" id="DVGZ01000041">
    <property type="protein sequence ID" value="HIR46847.1"/>
    <property type="molecule type" value="Genomic_DNA"/>
</dbReference>
<dbReference type="Pfam" id="PF00977">
    <property type="entry name" value="His_biosynth"/>
    <property type="match status" value="1"/>
</dbReference>
<evidence type="ECO:0000256" key="6">
    <source>
        <dbReference type="ARBA" id="ARBA00018464"/>
    </source>
</evidence>
<evidence type="ECO:0000313" key="16">
    <source>
        <dbReference type="Proteomes" id="UP000824242"/>
    </source>
</evidence>
<evidence type="ECO:0000256" key="14">
    <source>
        <dbReference type="RuleBase" id="RU003658"/>
    </source>
</evidence>
<comment type="subcellular location">
    <subcellularLocation>
        <location evidence="2 12 14">Cytoplasm</location>
    </subcellularLocation>
</comment>
<evidence type="ECO:0000256" key="5">
    <source>
        <dbReference type="ARBA" id="ARBA00012550"/>
    </source>
</evidence>
<comment type="similarity">
    <text evidence="4 12 13">Belongs to the HisA/HisF family.</text>
</comment>
<reference evidence="15" key="2">
    <citation type="journal article" date="2021" name="PeerJ">
        <title>Extensive microbial diversity within the chicken gut microbiome revealed by metagenomics and culture.</title>
        <authorList>
            <person name="Gilroy R."/>
            <person name="Ravi A."/>
            <person name="Getino M."/>
            <person name="Pursley I."/>
            <person name="Horton D.L."/>
            <person name="Alikhan N.F."/>
            <person name="Baker D."/>
            <person name="Gharbi K."/>
            <person name="Hall N."/>
            <person name="Watson M."/>
            <person name="Adriaenssens E.M."/>
            <person name="Foster-Nyarko E."/>
            <person name="Jarju S."/>
            <person name="Secka A."/>
            <person name="Antonio M."/>
            <person name="Oren A."/>
            <person name="Chaudhuri R.R."/>
            <person name="La Ragione R."/>
            <person name="Hildebrand F."/>
            <person name="Pallen M.J."/>
        </authorList>
    </citation>
    <scope>NUCLEOTIDE SEQUENCE</scope>
    <source>
        <strain evidence="15">ChiSxjej1B13-7958</strain>
    </source>
</reference>
<dbReference type="InterPro" id="IPR011060">
    <property type="entry name" value="RibuloseP-bd_barrel"/>
</dbReference>
<evidence type="ECO:0000256" key="4">
    <source>
        <dbReference type="ARBA" id="ARBA00009667"/>
    </source>
</evidence>
<evidence type="ECO:0000256" key="13">
    <source>
        <dbReference type="RuleBase" id="RU003657"/>
    </source>
</evidence>
<dbReference type="GO" id="GO:0003949">
    <property type="term" value="F:1-(5-phosphoribosyl)-5-[(5-phosphoribosylamino)methylideneamino]imidazole-4-carboxamide isomerase activity"/>
    <property type="evidence" value="ECO:0007669"/>
    <property type="project" value="UniProtKB-UniRule"/>
</dbReference>
<protein>
    <recommendedName>
        <fullName evidence="6 12">1-(5-phosphoribosyl)-5-[(5-phosphoribosylamino)methylideneamino] imidazole-4-carboxamide isomerase</fullName>
        <ecNumber evidence="5 12">5.3.1.16</ecNumber>
    </recommendedName>
    <alternativeName>
        <fullName evidence="11 12">Phosphoribosylformimino-5-aminoimidazole carboxamide ribotide isomerase</fullName>
    </alternativeName>
</protein>
<evidence type="ECO:0000256" key="7">
    <source>
        <dbReference type="ARBA" id="ARBA00022490"/>
    </source>
</evidence>
<keyword evidence="9 12" id="KW-0368">Histidine biosynthesis</keyword>
<comment type="catalytic activity">
    <reaction evidence="1 12 14">
        <text>1-(5-phospho-beta-D-ribosyl)-5-[(5-phospho-beta-D-ribosylamino)methylideneamino]imidazole-4-carboxamide = 5-[(5-phospho-1-deoxy-D-ribulos-1-ylimino)methylamino]-1-(5-phospho-beta-D-ribosyl)imidazole-4-carboxamide</text>
        <dbReference type="Rhea" id="RHEA:15469"/>
        <dbReference type="ChEBI" id="CHEBI:58435"/>
        <dbReference type="ChEBI" id="CHEBI:58525"/>
        <dbReference type="EC" id="5.3.1.16"/>
    </reaction>
</comment>
<comment type="pathway">
    <text evidence="3 12 14">Amino-acid biosynthesis; L-histidine biosynthesis; L-histidine from 5-phospho-alpha-D-ribose 1-diphosphate: step 4/9.</text>
</comment>
<organism evidence="15 16">
    <name type="scientific">Candidatus Caccousia avicola</name>
    <dbReference type="NCBI Taxonomy" id="2840721"/>
    <lineage>
        <taxon>Bacteria</taxon>
        <taxon>Bacillati</taxon>
        <taxon>Bacillota</taxon>
        <taxon>Clostridia</taxon>
        <taxon>Eubacteriales</taxon>
        <taxon>Oscillospiraceae</taxon>
        <taxon>Oscillospiraceae incertae sedis</taxon>
        <taxon>Candidatus Caccousia</taxon>
    </lineage>
</organism>
<feature type="active site" description="Proton donor" evidence="12">
    <location>
        <position position="129"/>
    </location>
</feature>